<gene>
    <name evidence="1" type="ORF">LCGC14_0219660</name>
</gene>
<protein>
    <recommendedName>
        <fullName evidence="2">SEC-C motif domain protein</fullName>
    </recommendedName>
</protein>
<proteinExistence type="predicted"/>
<accession>A0A0F9WXF8</accession>
<dbReference type="Gene3D" id="3.10.450.50">
    <property type="match status" value="1"/>
</dbReference>
<evidence type="ECO:0000313" key="1">
    <source>
        <dbReference type="EMBL" id="KKN91101.1"/>
    </source>
</evidence>
<evidence type="ECO:0008006" key="2">
    <source>
        <dbReference type="Google" id="ProtNLM"/>
    </source>
</evidence>
<organism evidence="1">
    <name type="scientific">marine sediment metagenome</name>
    <dbReference type="NCBI Taxonomy" id="412755"/>
    <lineage>
        <taxon>unclassified sequences</taxon>
        <taxon>metagenomes</taxon>
        <taxon>ecological metagenomes</taxon>
    </lineage>
</organism>
<dbReference type="SUPFAM" id="SSF103642">
    <property type="entry name" value="Sec-C motif"/>
    <property type="match status" value="1"/>
</dbReference>
<comment type="caution">
    <text evidence="1">The sequence shown here is derived from an EMBL/GenBank/DDBJ whole genome shotgun (WGS) entry which is preliminary data.</text>
</comment>
<dbReference type="Pfam" id="PF02810">
    <property type="entry name" value="SEC-C"/>
    <property type="match status" value="1"/>
</dbReference>
<sequence>MTKNTKALNLQKRLRGVTMPINRKRTRWGRNWLCLCGSNKKYKNCCINDVDGLTVYDSNAKTEELSTDVQNIVDFHRKEGVKKNG</sequence>
<dbReference type="AlphaFoldDB" id="A0A0F9WXF8"/>
<dbReference type="InterPro" id="IPR004027">
    <property type="entry name" value="SEC_C_motif"/>
</dbReference>
<dbReference type="EMBL" id="LAZR01000105">
    <property type="protein sequence ID" value="KKN91101.1"/>
    <property type="molecule type" value="Genomic_DNA"/>
</dbReference>
<reference evidence="1" key="1">
    <citation type="journal article" date="2015" name="Nature">
        <title>Complex archaea that bridge the gap between prokaryotes and eukaryotes.</title>
        <authorList>
            <person name="Spang A."/>
            <person name="Saw J.H."/>
            <person name="Jorgensen S.L."/>
            <person name="Zaremba-Niedzwiedzka K."/>
            <person name="Martijn J."/>
            <person name="Lind A.E."/>
            <person name="van Eijk R."/>
            <person name="Schleper C."/>
            <person name="Guy L."/>
            <person name="Ettema T.J."/>
        </authorList>
    </citation>
    <scope>NUCLEOTIDE SEQUENCE</scope>
</reference>
<name>A0A0F9WXF8_9ZZZZ</name>